<evidence type="ECO:0000256" key="4">
    <source>
        <dbReference type="ARBA" id="ARBA00022679"/>
    </source>
</evidence>
<evidence type="ECO:0000256" key="3">
    <source>
        <dbReference type="ARBA" id="ARBA00022553"/>
    </source>
</evidence>
<proteinExistence type="predicted"/>
<dbReference type="GO" id="GO:0016301">
    <property type="term" value="F:kinase activity"/>
    <property type="evidence" value="ECO:0007669"/>
    <property type="project" value="UniProtKB-KW"/>
</dbReference>
<keyword evidence="9" id="KW-1133">Transmembrane helix</keyword>
<evidence type="ECO:0000259" key="11">
    <source>
        <dbReference type="Pfam" id="PF07730"/>
    </source>
</evidence>
<dbReference type="EMBL" id="JAVREM010000019">
    <property type="protein sequence ID" value="MDT0319937.1"/>
    <property type="molecule type" value="Genomic_DNA"/>
</dbReference>
<dbReference type="Pfam" id="PF07730">
    <property type="entry name" value="HisKA_3"/>
    <property type="match status" value="1"/>
</dbReference>
<dbReference type="Proteomes" id="UP001183420">
    <property type="component" value="Unassembled WGS sequence"/>
</dbReference>
<evidence type="ECO:0000256" key="2">
    <source>
        <dbReference type="ARBA" id="ARBA00012438"/>
    </source>
</evidence>
<evidence type="ECO:0000256" key="5">
    <source>
        <dbReference type="ARBA" id="ARBA00022741"/>
    </source>
</evidence>
<dbReference type="InterPro" id="IPR050482">
    <property type="entry name" value="Sensor_HK_TwoCompSys"/>
</dbReference>
<keyword evidence="4" id="KW-0808">Transferase</keyword>
<feature type="transmembrane region" description="Helical" evidence="9">
    <location>
        <begin position="131"/>
        <end position="149"/>
    </location>
</feature>
<dbReference type="Pfam" id="PF02518">
    <property type="entry name" value="HATPase_c"/>
    <property type="match status" value="1"/>
</dbReference>
<feature type="domain" description="Histidine kinase/HSP90-like ATPase" evidence="10">
    <location>
        <begin position="303"/>
        <end position="389"/>
    </location>
</feature>
<dbReference type="InterPro" id="IPR036890">
    <property type="entry name" value="HATPase_C_sf"/>
</dbReference>
<keyword evidence="13" id="KW-1185">Reference proteome</keyword>
<evidence type="ECO:0000256" key="6">
    <source>
        <dbReference type="ARBA" id="ARBA00022777"/>
    </source>
</evidence>
<feature type="transmembrane region" description="Helical" evidence="9">
    <location>
        <begin position="23"/>
        <end position="41"/>
    </location>
</feature>
<protein>
    <recommendedName>
        <fullName evidence="2">histidine kinase</fullName>
        <ecNumber evidence="2">2.7.13.3</ecNumber>
    </recommendedName>
</protein>
<dbReference type="SUPFAM" id="SSF55874">
    <property type="entry name" value="ATPase domain of HSP90 chaperone/DNA topoisomerase II/histidine kinase"/>
    <property type="match status" value="1"/>
</dbReference>
<keyword evidence="5" id="KW-0547">Nucleotide-binding</keyword>
<evidence type="ECO:0000256" key="1">
    <source>
        <dbReference type="ARBA" id="ARBA00000085"/>
    </source>
</evidence>
<keyword evidence="9" id="KW-0472">Membrane</keyword>
<keyword evidence="3" id="KW-0597">Phosphoprotein</keyword>
<gene>
    <name evidence="12" type="ORF">RNC47_16485</name>
</gene>
<sequence length="402" mass="42344">MENAHDQRGADLAPEYNPLPPSLRRLLTAALYALLALVWLLDLESSQGLRSAGLDWIPPLLSGPAAAALLFLPDHWLSVARRAWAAAGGSLVLTTGLLLFGPDVGGSWGMLETVCLLVLLARTCRRAANPLPAVVLGAAVIAGPARMFSPSSLSFAFALTFAVGAAVALGSYLRILDGRRARAVAAVREGERLALARDLHDFVAHHVTGIVVQVNAARAVRETSPEQLEPILENIQRAGMETLDSMRRLVRVLRQAEGRAWQPGELIGELAALVSDFCDGEERNATLAVAARARAARLAPEVETSVHRLVQESLTNARRHAPGAPVAVRLGLTDGRLRVEVRNPRPAARPGAPVGGRGGFGMVGLRERVAAVDGTLEVGGTPDGGWRVVGGFPVLAMAGSAG</sequence>
<dbReference type="RefSeq" id="WP_311599527.1">
    <property type="nucleotide sequence ID" value="NZ_JAVREM010000019.1"/>
</dbReference>
<accession>A0ABU2LQR9</accession>
<keyword evidence="7" id="KW-0067">ATP-binding</keyword>
<dbReference type="PANTHER" id="PTHR24421:SF10">
    <property type="entry name" value="NITRATE_NITRITE SENSOR PROTEIN NARQ"/>
    <property type="match status" value="1"/>
</dbReference>
<feature type="transmembrane region" description="Helical" evidence="9">
    <location>
        <begin position="107"/>
        <end position="124"/>
    </location>
</feature>
<organism evidence="12 13">
    <name type="scientific">Streptomyces millisiae</name>
    <dbReference type="NCBI Taxonomy" id="3075542"/>
    <lineage>
        <taxon>Bacteria</taxon>
        <taxon>Bacillati</taxon>
        <taxon>Actinomycetota</taxon>
        <taxon>Actinomycetes</taxon>
        <taxon>Kitasatosporales</taxon>
        <taxon>Streptomycetaceae</taxon>
        <taxon>Streptomyces</taxon>
    </lineage>
</organism>
<evidence type="ECO:0000256" key="7">
    <source>
        <dbReference type="ARBA" id="ARBA00022840"/>
    </source>
</evidence>
<evidence type="ECO:0000259" key="10">
    <source>
        <dbReference type="Pfam" id="PF02518"/>
    </source>
</evidence>
<evidence type="ECO:0000313" key="13">
    <source>
        <dbReference type="Proteomes" id="UP001183420"/>
    </source>
</evidence>
<keyword evidence="6 12" id="KW-0418">Kinase</keyword>
<evidence type="ECO:0000256" key="9">
    <source>
        <dbReference type="SAM" id="Phobius"/>
    </source>
</evidence>
<dbReference type="CDD" id="cd16917">
    <property type="entry name" value="HATPase_UhpB-NarQ-NarX-like"/>
    <property type="match status" value="1"/>
</dbReference>
<evidence type="ECO:0000313" key="12">
    <source>
        <dbReference type="EMBL" id="MDT0319937.1"/>
    </source>
</evidence>
<keyword evidence="8" id="KW-0902">Two-component regulatory system</keyword>
<reference evidence="13" key="1">
    <citation type="submission" date="2023-07" db="EMBL/GenBank/DDBJ databases">
        <title>30 novel species of actinomycetes from the DSMZ collection.</title>
        <authorList>
            <person name="Nouioui I."/>
        </authorList>
    </citation>
    <scope>NUCLEOTIDE SEQUENCE [LARGE SCALE GENOMIC DNA]</scope>
    <source>
        <strain evidence="13">DSM 44918</strain>
    </source>
</reference>
<dbReference type="PANTHER" id="PTHR24421">
    <property type="entry name" value="NITRATE/NITRITE SENSOR PROTEIN NARX-RELATED"/>
    <property type="match status" value="1"/>
</dbReference>
<comment type="catalytic activity">
    <reaction evidence="1">
        <text>ATP + protein L-histidine = ADP + protein N-phospho-L-histidine.</text>
        <dbReference type="EC" id="2.7.13.3"/>
    </reaction>
</comment>
<dbReference type="EC" id="2.7.13.3" evidence="2"/>
<feature type="domain" description="Signal transduction histidine kinase subgroup 3 dimerisation and phosphoacceptor" evidence="11">
    <location>
        <begin position="191"/>
        <end position="256"/>
    </location>
</feature>
<name>A0ABU2LQR9_9ACTN</name>
<dbReference type="Gene3D" id="3.30.565.10">
    <property type="entry name" value="Histidine kinase-like ATPase, C-terminal domain"/>
    <property type="match status" value="1"/>
</dbReference>
<dbReference type="Gene3D" id="1.20.5.1930">
    <property type="match status" value="1"/>
</dbReference>
<feature type="transmembrane region" description="Helical" evidence="9">
    <location>
        <begin position="155"/>
        <end position="173"/>
    </location>
</feature>
<dbReference type="InterPro" id="IPR011712">
    <property type="entry name" value="Sig_transdc_His_kin_sub3_dim/P"/>
</dbReference>
<comment type="caution">
    <text evidence="12">The sequence shown here is derived from an EMBL/GenBank/DDBJ whole genome shotgun (WGS) entry which is preliminary data.</text>
</comment>
<evidence type="ECO:0000256" key="8">
    <source>
        <dbReference type="ARBA" id="ARBA00023012"/>
    </source>
</evidence>
<keyword evidence="9" id="KW-0812">Transmembrane</keyword>
<dbReference type="InterPro" id="IPR003594">
    <property type="entry name" value="HATPase_dom"/>
</dbReference>